<keyword evidence="1" id="KW-0479">Metal-binding</keyword>
<feature type="compositionally biased region" description="Acidic residues" evidence="5">
    <location>
        <begin position="145"/>
        <end position="158"/>
    </location>
</feature>
<dbReference type="Pfam" id="PF13920">
    <property type="entry name" value="zf-C3HC4_3"/>
    <property type="match status" value="1"/>
</dbReference>
<evidence type="ECO:0000256" key="2">
    <source>
        <dbReference type="ARBA" id="ARBA00022771"/>
    </source>
</evidence>
<feature type="region of interest" description="Disordered" evidence="5">
    <location>
        <begin position="136"/>
        <end position="158"/>
    </location>
</feature>
<dbReference type="Proteomes" id="UP000037069">
    <property type="component" value="Unassembled WGS sequence"/>
</dbReference>
<dbReference type="PROSITE" id="PS00518">
    <property type="entry name" value="ZF_RING_1"/>
    <property type="match status" value="1"/>
</dbReference>
<keyword evidence="8" id="KW-1185">Reference proteome</keyword>
<gene>
    <name evidence="7" type="ORF">FF38_02635</name>
</gene>
<keyword evidence="2 4" id="KW-0863">Zinc-finger</keyword>
<dbReference type="STRING" id="7375.A0A0L0C4B9"/>
<dbReference type="SMART" id="SM00184">
    <property type="entry name" value="RING"/>
    <property type="match status" value="1"/>
</dbReference>
<dbReference type="EMBL" id="JRES01000930">
    <property type="protein sequence ID" value="KNC27208.1"/>
    <property type="molecule type" value="Genomic_DNA"/>
</dbReference>
<evidence type="ECO:0000256" key="1">
    <source>
        <dbReference type="ARBA" id="ARBA00022723"/>
    </source>
</evidence>
<dbReference type="AlphaFoldDB" id="A0A0L0C4B9"/>
<dbReference type="InterPro" id="IPR013083">
    <property type="entry name" value="Znf_RING/FYVE/PHD"/>
</dbReference>
<dbReference type="GO" id="GO:0008270">
    <property type="term" value="F:zinc ion binding"/>
    <property type="evidence" value="ECO:0007669"/>
    <property type="project" value="UniProtKB-KW"/>
</dbReference>
<sequence>MTDSMTAASAERCVLCLDQKRSPVRIHCGHSFCYGCLDVYKSYKKYPWANKCPICRDALKEKKTTKRKYSEMNSMQNNPTTININSMLSASQSIPPEQICILEEFMALASDYDNSGENPSDNTQQYIDLDEYENDTIHDLTGNNDNDDNYDEDDQSDFENNSYEEELDFYSDTDGDVDDDDEDDDNYYYFAEDEPGGSREVSGTMTRDCYNTDIDWETVIGADVIIID</sequence>
<proteinExistence type="predicted"/>
<evidence type="ECO:0000256" key="3">
    <source>
        <dbReference type="ARBA" id="ARBA00022833"/>
    </source>
</evidence>
<protein>
    <recommendedName>
        <fullName evidence="6">RING-type domain-containing protein</fullName>
    </recommendedName>
</protein>
<dbReference type="InterPro" id="IPR001841">
    <property type="entry name" value="Znf_RING"/>
</dbReference>
<dbReference type="SUPFAM" id="SSF57850">
    <property type="entry name" value="RING/U-box"/>
    <property type="match status" value="1"/>
</dbReference>
<accession>A0A0L0C4B9</accession>
<keyword evidence="3" id="KW-0862">Zinc</keyword>
<feature type="domain" description="RING-type" evidence="6">
    <location>
        <begin position="13"/>
        <end position="56"/>
    </location>
</feature>
<organism evidence="7 8">
    <name type="scientific">Lucilia cuprina</name>
    <name type="common">Green bottle fly</name>
    <name type="synonym">Australian sheep blowfly</name>
    <dbReference type="NCBI Taxonomy" id="7375"/>
    <lineage>
        <taxon>Eukaryota</taxon>
        <taxon>Metazoa</taxon>
        <taxon>Ecdysozoa</taxon>
        <taxon>Arthropoda</taxon>
        <taxon>Hexapoda</taxon>
        <taxon>Insecta</taxon>
        <taxon>Pterygota</taxon>
        <taxon>Neoptera</taxon>
        <taxon>Endopterygota</taxon>
        <taxon>Diptera</taxon>
        <taxon>Brachycera</taxon>
        <taxon>Muscomorpha</taxon>
        <taxon>Oestroidea</taxon>
        <taxon>Calliphoridae</taxon>
        <taxon>Luciliinae</taxon>
        <taxon>Lucilia</taxon>
    </lineage>
</organism>
<reference evidence="7 8" key="1">
    <citation type="journal article" date="2015" name="Nat. Commun.">
        <title>Lucilia cuprina genome unlocks parasitic fly biology to underpin future interventions.</title>
        <authorList>
            <person name="Anstead C.A."/>
            <person name="Korhonen P.K."/>
            <person name="Young N.D."/>
            <person name="Hall R.S."/>
            <person name="Jex A.R."/>
            <person name="Murali S.C."/>
            <person name="Hughes D.S."/>
            <person name="Lee S.F."/>
            <person name="Perry T."/>
            <person name="Stroehlein A.J."/>
            <person name="Ansell B.R."/>
            <person name="Breugelmans B."/>
            <person name="Hofmann A."/>
            <person name="Qu J."/>
            <person name="Dugan S."/>
            <person name="Lee S.L."/>
            <person name="Chao H."/>
            <person name="Dinh H."/>
            <person name="Han Y."/>
            <person name="Doddapaneni H.V."/>
            <person name="Worley K.C."/>
            <person name="Muzny D.M."/>
            <person name="Ioannidis P."/>
            <person name="Waterhouse R.M."/>
            <person name="Zdobnov E.M."/>
            <person name="James P.J."/>
            <person name="Bagnall N.H."/>
            <person name="Kotze A.C."/>
            <person name="Gibbs R.A."/>
            <person name="Richards S."/>
            <person name="Batterham P."/>
            <person name="Gasser R.B."/>
        </authorList>
    </citation>
    <scope>NUCLEOTIDE SEQUENCE [LARGE SCALE GENOMIC DNA]</scope>
    <source>
        <strain evidence="7 8">LS</strain>
        <tissue evidence="7">Full body</tissue>
    </source>
</reference>
<evidence type="ECO:0000313" key="7">
    <source>
        <dbReference type="EMBL" id="KNC27208.1"/>
    </source>
</evidence>
<name>A0A0L0C4B9_LUCCU</name>
<evidence type="ECO:0000256" key="5">
    <source>
        <dbReference type="SAM" id="MobiDB-lite"/>
    </source>
</evidence>
<dbReference type="OrthoDB" id="9049620at2759"/>
<comment type="caution">
    <text evidence="7">The sequence shown here is derived from an EMBL/GenBank/DDBJ whole genome shotgun (WGS) entry which is preliminary data.</text>
</comment>
<evidence type="ECO:0000259" key="6">
    <source>
        <dbReference type="PROSITE" id="PS50089"/>
    </source>
</evidence>
<dbReference type="Gene3D" id="3.30.40.10">
    <property type="entry name" value="Zinc/RING finger domain, C3HC4 (zinc finger)"/>
    <property type="match status" value="1"/>
</dbReference>
<evidence type="ECO:0000313" key="8">
    <source>
        <dbReference type="Proteomes" id="UP000037069"/>
    </source>
</evidence>
<evidence type="ECO:0000256" key="4">
    <source>
        <dbReference type="PROSITE-ProRule" id="PRU00175"/>
    </source>
</evidence>
<dbReference type="PROSITE" id="PS50089">
    <property type="entry name" value="ZF_RING_2"/>
    <property type="match status" value="1"/>
</dbReference>
<dbReference type="InterPro" id="IPR017907">
    <property type="entry name" value="Znf_RING_CS"/>
</dbReference>